<accession>A0A917R5N2</accession>
<evidence type="ECO:0000313" key="5">
    <source>
        <dbReference type="EMBL" id="GGK90009.1"/>
    </source>
</evidence>
<gene>
    <name evidence="5" type="ORF">GCM10007964_35850</name>
</gene>
<feature type="DNA-binding region" description="H-T-H motif" evidence="2">
    <location>
        <begin position="42"/>
        <end position="61"/>
    </location>
</feature>
<evidence type="ECO:0000256" key="2">
    <source>
        <dbReference type="PROSITE-ProRule" id="PRU00335"/>
    </source>
</evidence>
<dbReference type="AlphaFoldDB" id="A0A917R5N2"/>
<dbReference type="Pfam" id="PF19344">
    <property type="entry name" value="TetR_C_32"/>
    <property type="match status" value="1"/>
</dbReference>
<dbReference type="InterPro" id="IPR001647">
    <property type="entry name" value="HTH_TetR"/>
</dbReference>
<dbReference type="GO" id="GO:0003700">
    <property type="term" value="F:DNA-binding transcription factor activity"/>
    <property type="evidence" value="ECO:0007669"/>
    <property type="project" value="TreeGrafter"/>
</dbReference>
<dbReference type="SUPFAM" id="SSF48498">
    <property type="entry name" value="Tetracyclin repressor-like, C-terminal domain"/>
    <property type="match status" value="1"/>
</dbReference>
<dbReference type="SUPFAM" id="SSF46689">
    <property type="entry name" value="Homeodomain-like"/>
    <property type="match status" value="1"/>
</dbReference>
<feature type="compositionally biased region" description="Low complexity" evidence="3">
    <location>
        <begin position="208"/>
        <end position="233"/>
    </location>
</feature>
<dbReference type="PROSITE" id="PS50977">
    <property type="entry name" value="HTH_TETR_2"/>
    <property type="match status" value="1"/>
</dbReference>
<evidence type="ECO:0000256" key="1">
    <source>
        <dbReference type="ARBA" id="ARBA00023125"/>
    </source>
</evidence>
<proteinExistence type="predicted"/>
<dbReference type="Proteomes" id="UP000645217">
    <property type="component" value="Unassembled WGS sequence"/>
</dbReference>
<name>A0A917R5N2_9ACTN</name>
<dbReference type="Gene3D" id="1.10.357.10">
    <property type="entry name" value="Tetracycline Repressor, domain 2"/>
    <property type="match status" value="1"/>
</dbReference>
<reference evidence="5" key="1">
    <citation type="journal article" date="2014" name="Int. J. Syst. Evol. Microbiol.">
        <title>Complete genome sequence of Corynebacterium casei LMG S-19264T (=DSM 44701T), isolated from a smear-ripened cheese.</title>
        <authorList>
            <consortium name="US DOE Joint Genome Institute (JGI-PGF)"/>
            <person name="Walter F."/>
            <person name="Albersmeier A."/>
            <person name="Kalinowski J."/>
            <person name="Ruckert C."/>
        </authorList>
    </citation>
    <scope>NUCLEOTIDE SEQUENCE</scope>
    <source>
        <strain evidence="5">JCM 13064</strain>
    </source>
</reference>
<evidence type="ECO:0000256" key="3">
    <source>
        <dbReference type="SAM" id="MobiDB-lite"/>
    </source>
</evidence>
<dbReference type="PANTHER" id="PTHR30055:SF227">
    <property type="entry name" value="TRANSCRIPTIONAL REGULATORY PROTEIN (PROBABLY TETR-FAMILY)-RELATED"/>
    <property type="match status" value="1"/>
</dbReference>
<dbReference type="GO" id="GO:0000976">
    <property type="term" value="F:transcription cis-regulatory region binding"/>
    <property type="evidence" value="ECO:0007669"/>
    <property type="project" value="TreeGrafter"/>
</dbReference>
<organism evidence="5 6">
    <name type="scientific">Sphaerisporangium melleum</name>
    <dbReference type="NCBI Taxonomy" id="321316"/>
    <lineage>
        <taxon>Bacteria</taxon>
        <taxon>Bacillati</taxon>
        <taxon>Actinomycetota</taxon>
        <taxon>Actinomycetes</taxon>
        <taxon>Streptosporangiales</taxon>
        <taxon>Streptosporangiaceae</taxon>
        <taxon>Sphaerisporangium</taxon>
    </lineage>
</organism>
<dbReference type="InterPro" id="IPR050109">
    <property type="entry name" value="HTH-type_TetR-like_transc_reg"/>
</dbReference>
<comment type="caution">
    <text evidence="5">The sequence shown here is derived from an EMBL/GenBank/DDBJ whole genome shotgun (WGS) entry which is preliminary data.</text>
</comment>
<dbReference type="EMBL" id="BMNT01000018">
    <property type="protein sequence ID" value="GGK90009.1"/>
    <property type="molecule type" value="Genomic_DNA"/>
</dbReference>
<feature type="domain" description="HTH tetR-type" evidence="4">
    <location>
        <begin position="20"/>
        <end position="79"/>
    </location>
</feature>
<feature type="region of interest" description="Disordered" evidence="3">
    <location>
        <begin position="208"/>
        <end position="243"/>
    </location>
</feature>
<sequence>MKAPYAVRMATVAGNGGRDPDRRRALLDAADRVIRREGPQASMAAIAVEAGITKPILYRHFGDKSGLYQALADRHVRSVVTLLRPIFTETGAGLAGRVRATVEAYLDMIATNPDLYRFLFHRAGAEDGRTRSHMAAIVRGLGEELGGVLAAEPAVGGPVRAQILGHALVGMVQATGDWWLEHPEVDRAQVVATLTGAALAAISDGGAAGGAETAAVGGPVRPASRGEAAGRARPAPPESGEGR</sequence>
<keyword evidence="6" id="KW-1185">Reference proteome</keyword>
<dbReference type="PRINTS" id="PR00455">
    <property type="entry name" value="HTHTETR"/>
</dbReference>
<evidence type="ECO:0000259" key="4">
    <source>
        <dbReference type="PROSITE" id="PS50977"/>
    </source>
</evidence>
<reference evidence="5" key="2">
    <citation type="submission" date="2020-09" db="EMBL/GenBank/DDBJ databases">
        <authorList>
            <person name="Sun Q."/>
            <person name="Ohkuma M."/>
        </authorList>
    </citation>
    <scope>NUCLEOTIDE SEQUENCE</scope>
    <source>
        <strain evidence="5">JCM 13064</strain>
    </source>
</reference>
<dbReference type="PANTHER" id="PTHR30055">
    <property type="entry name" value="HTH-TYPE TRANSCRIPTIONAL REGULATOR RUTR"/>
    <property type="match status" value="1"/>
</dbReference>
<dbReference type="Pfam" id="PF00440">
    <property type="entry name" value="TetR_N"/>
    <property type="match status" value="1"/>
</dbReference>
<dbReference type="InterPro" id="IPR009057">
    <property type="entry name" value="Homeodomain-like_sf"/>
</dbReference>
<dbReference type="InterPro" id="IPR045823">
    <property type="entry name" value="TetR_C_32"/>
</dbReference>
<dbReference type="InterPro" id="IPR036271">
    <property type="entry name" value="Tet_transcr_reg_TetR-rel_C_sf"/>
</dbReference>
<keyword evidence="1 2" id="KW-0238">DNA-binding</keyword>
<dbReference type="PROSITE" id="PS01081">
    <property type="entry name" value="HTH_TETR_1"/>
    <property type="match status" value="1"/>
</dbReference>
<evidence type="ECO:0000313" key="6">
    <source>
        <dbReference type="Proteomes" id="UP000645217"/>
    </source>
</evidence>
<dbReference type="InterPro" id="IPR023772">
    <property type="entry name" value="DNA-bd_HTH_TetR-type_CS"/>
</dbReference>
<protein>
    <recommendedName>
        <fullName evidence="4">HTH tetR-type domain-containing protein</fullName>
    </recommendedName>
</protein>